<gene>
    <name evidence="2" type="ORF">H8E29_10345</name>
</gene>
<evidence type="ECO:0000256" key="1">
    <source>
        <dbReference type="SAM" id="SignalP"/>
    </source>
</evidence>
<keyword evidence="1" id="KW-0732">Signal</keyword>
<reference evidence="2 3" key="1">
    <citation type="submission" date="2020-08" db="EMBL/GenBank/DDBJ databases">
        <title>Bridging the membrane lipid divide: bacteria of the FCB group superphylum have the potential to synthesize archaeal ether lipids.</title>
        <authorList>
            <person name="Villanueva L."/>
            <person name="Von Meijenfeldt F.A.B."/>
            <person name="Westbye A.B."/>
            <person name="Yadav S."/>
            <person name="Hopmans E.C."/>
            <person name="Dutilh B.E."/>
            <person name="Sinninghe Damste J.S."/>
        </authorList>
    </citation>
    <scope>NUCLEOTIDE SEQUENCE [LARGE SCALE GENOMIC DNA]</scope>
    <source>
        <strain evidence="2">NIOZ-UU36</strain>
    </source>
</reference>
<organism evidence="2 3">
    <name type="scientific">Candidatus Desulfolinea nitratireducens</name>
    <dbReference type="NCBI Taxonomy" id="2841698"/>
    <lineage>
        <taxon>Bacteria</taxon>
        <taxon>Bacillati</taxon>
        <taxon>Chloroflexota</taxon>
        <taxon>Anaerolineae</taxon>
        <taxon>Anaerolineales</taxon>
        <taxon>Anaerolineales incertae sedis</taxon>
        <taxon>Candidatus Desulfolinea</taxon>
    </lineage>
</organism>
<feature type="signal peptide" evidence="1">
    <location>
        <begin position="1"/>
        <end position="22"/>
    </location>
</feature>
<name>A0A8J6NMG7_9CHLR</name>
<sequence>MNRKLFALFGILALLLTLVPMAVSVASDLPDYKPVDVGPELRTWETTQARIEGGLAAITPEEIEALEAEAEEAVRTKMRSKVPWALVWISFIRSPFVSRKRNTER</sequence>
<proteinExistence type="predicted"/>
<evidence type="ECO:0000313" key="2">
    <source>
        <dbReference type="EMBL" id="MBC8335656.1"/>
    </source>
</evidence>
<feature type="chain" id="PRO_5035174785" evidence="1">
    <location>
        <begin position="23"/>
        <end position="105"/>
    </location>
</feature>
<comment type="caution">
    <text evidence="2">The sequence shown here is derived from an EMBL/GenBank/DDBJ whole genome shotgun (WGS) entry which is preliminary data.</text>
</comment>
<dbReference type="EMBL" id="JACNJN010000119">
    <property type="protein sequence ID" value="MBC8335656.1"/>
    <property type="molecule type" value="Genomic_DNA"/>
</dbReference>
<dbReference type="AlphaFoldDB" id="A0A8J6NMG7"/>
<accession>A0A8J6NMG7</accession>
<dbReference type="Proteomes" id="UP000614469">
    <property type="component" value="Unassembled WGS sequence"/>
</dbReference>
<evidence type="ECO:0000313" key="3">
    <source>
        <dbReference type="Proteomes" id="UP000614469"/>
    </source>
</evidence>
<protein>
    <submittedName>
        <fullName evidence="2">Uncharacterized protein</fullName>
    </submittedName>
</protein>